<reference evidence="1" key="2">
    <citation type="submission" date="2023-01" db="EMBL/GenBank/DDBJ databases">
        <authorList>
            <person name="Petersen C."/>
        </authorList>
    </citation>
    <scope>NUCLEOTIDE SEQUENCE</scope>
    <source>
        <strain evidence="1">IBT 12815</strain>
    </source>
</reference>
<dbReference type="AlphaFoldDB" id="A0AAD6DTI1"/>
<dbReference type="RefSeq" id="XP_056749166.1">
    <property type="nucleotide sequence ID" value="XM_056900498.1"/>
</dbReference>
<evidence type="ECO:0000313" key="2">
    <source>
        <dbReference type="Proteomes" id="UP001213799"/>
    </source>
</evidence>
<proteinExistence type="predicted"/>
<comment type="caution">
    <text evidence="1">The sequence shown here is derived from an EMBL/GenBank/DDBJ whole genome shotgun (WGS) entry which is preliminary data.</text>
</comment>
<dbReference type="EMBL" id="JAQJAE010000005">
    <property type="protein sequence ID" value="KAJ5592540.1"/>
    <property type="molecule type" value="Genomic_DNA"/>
</dbReference>
<dbReference type="Proteomes" id="UP001213799">
    <property type="component" value="Unassembled WGS sequence"/>
</dbReference>
<accession>A0AAD6DTI1</accession>
<gene>
    <name evidence="1" type="ORF">N7537_009444</name>
</gene>
<keyword evidence="2" id="KW-1185">Reference proteome</keyword>
<reference evidence="1" key="1">
    <citation type="journal article" date="2023" name="IMA Fungus">
        <title>Comparative genomic study of the Penicillium genus elucidates a diverse pangenome and 15 lateral gene transfer events.</title>
        <authorList>
            <person name="Petersen C."/>
            <person name="Sorensen T."/>
            <person name="Nielsen M.R."/>
            <person name="Sondergaard T.E."/>
            <person name="Sorensen J.L."/>
            <person name="Fitzpatrick D.A."/>
            <person name="Frisvad J.C."/>
            <person name="Nielsen K.L."/>
        </authorList>
    </citation>
    <scope>NUCLEOTIDE SEQUENCE</scope>
    <source>
        <strain evidence="1">IBT 12815</strain>
    </source>
</reference>
<evidence type="ECO:0000313" key="1">
    <source>
        <dbReference type="EMBL" id="KAJ5592540.1"/>
    </source>
</evidence>
<sequence>MPAFTEEITSMINGVPGTEKYPCIFLDPTLSFANKRYGAEDRRNTATPALAPSKLLQIGRCCNSGVLRRFGAIPTRLTVVTSAREMPDHISSISADHVAKIPLVLATEKYNRQFWKVLLHTIVPGTRMPARSAALFAALSLQMGIVPLMKVAEQEMLAFKDKWNDPAVPQTWNLGCLTLLLAANEAHQKQRDMGLIIARSQILNRTDRDLFDRLVTYKLLEENLRT</sequence>
<protein>
    <submittedName>
        <fullName evidence="1">Uncharacterized protein</fullName>
    </submittedName>
</protein>
<name>A0AAD6DTI1_9EURO</name>
<dbReference type="GeneID" id="81590740"/>
<organism evidence="1 2">
    <name type="scientific">Penicillium hordei</name>
    <dbReference type="NCBI Taxonomy" id="40994"/>
    <lineage>
        <taxon>Eukaryota</taxon>
        <taxon>Fungi</taxon>
        <taxon>Dikarya</taxon>
        <taxon>Ascomycota</taxon>
        <taxon>Pezizomycotina</taxon>
        <taxon>Eurotiomycetes</taxon>
        <taxon>Eurotiomycetidae</taxon>
        <taxon>Eurotiales</taxon>
        <taxon>Aspergillaceae</taxon>
        <taxon>Penicillium</taxon>
    </lineage>
</organism>